<keyword evidence="3" id="KW-1185">Reference proteome</keyword>
<reference evidence="3" key="1">
    <citation type="submission" date="2023-07" db="EMBL/GenBank/DDBJ databases">
        <title>The carbon used by Thiothrix.</title>
        <authorList>
            <person name="Chen L."/>
        </authorList>
    </citation>
    <scope>NUCLEOTIDE SEQUENCE [LARGE SCALE GENOMIC DNA]</scope>
</reference>
<dbReference type="EMBL" id="JAYMYJ010000046">
    <property type="protein sequence ID" value="MEB4590530.1"/>
    <property type="molecule type" value="Genomic_DNA"/>
</dbReference>
<evidence type="ECO:0000313" key="3">
    <source>
        <dbReference type="Proteomes" id="UP001308005"/>
    </source>
</evidence>
<dbReference type="Proteomes" id="UP001308005">
    <property type="component" value="Unassembled WGS sequence"/>
</dbReference>
<keyword evidence="1" id="KW-0472">Membrane</keyword>
<feature type="transmembrane region" description="Helical" evidence="1">
    <location>
        <begin position="12"/>
        <end position="36"/>
    </location>
</feature>
<protein>
    <submittedName>
        <fullName evidence="2">Uncharacterized protein</fullName>
    </submittedName>
</protein>
<sequence>MSNSRIMKEFWGIASAYIKVFALGFVVGVLTCIYWHDEPEPITPGIDVDQYNPPRPGYIPPELQ</sequence>
<proteinExistence type="predicted"/>
<name>A0ABU6CUL5_9GAMM</name>
<organism evidence="2 3">
    <name type="scientific">Candidatus Thiothrix phosphatis</name>
    <dbReference type="NCBI Taxonomy" id="3112415"/>
    <lineage>
        <taxon>Bacteria</taxon>
        <taxon>Pseudomonadati</taxon>
        <taxon>Pseudomonadota</taxon>
        <taxon>Gammaproteobacteria</taxon>
        <taxon>Thiotrichales</taxon>
        <taxon>Thiotrichaceae</taxon>
        <taxon>Thiothrix</taxon>
    </lineage>
</organism>
<accession>A0ABU6CUL5</accession>
<reference evidence="2 3" key="2">
    <citation type="submission" date="2024-01" db="EMBL/GenBank/DDBJ databases">
        <authorList>
            <person name="Xie X."/>
        </authorList>
    </citation>
    <scope>NUCLEOTIDE SEQUENCE [LARGE SCALE GENOMIC DNA]</scope>
    <source>
        <strain evidence="2">SCUT-1</strain>
    </source>
</reference>
<keyword evidence="1" id="KW-1133">Transmembrane helix</keyword>
<comment type="caution">
    <text evidence="2">The sequence shown here is derived from an EMBL/GenBank/DDBJ whole genome shotgun (WGS) entry which is preliminary data.</text>
</comment>
<evidence type="ECO:0000256" key="1">
    <source>
        <dbReference type="SAM" id="Phobius"/>
    </source>
</evidence>
<dbReference type="RefSeq" id="WP_324693879.1">
    <property type="nucleotide sequence ID" value="NZ_JAYMYJ010000046.1"/>
</dbReference>
<keyword evidence="1" id="KW-0812">Transmembrane</keyword>
<gene>
    <name evidence="2" type="ORF">VSS37_06025</name>
</gene>
<evidence type="ECO:0000313" key="2">
    <source>
        <dbReference type="EMBL" id="MEB4590530.1"/>
    </source>
</evidence>